<dbReference type="Pfam" id="PF09694">
    <property type="entry name" value="Gcw_chp"/>
    <property type="match status" value="1"/>
</dbReference>
<accession>A5CXC0</accession>
<dbReference type="EMBL" id="AP009247">
    <property type="protein sequence ID" value="BAF61397.1"/>
    <property type="molecule type" value="Genomic_DNA"/>
</dbReference>
<name>A5CXC0_VESOH</name>
<dbReference type="AlphaFoldDB" id="A5CXC0"/>
<feature type="chain" id="PRO_5002680721" evidence="1">
    <location>
        <begin position="23"/>
        <end position="220"/>
    </location>
</feature>
<dbReference type="RefSeq" id="WP_011929667.1">
    <property type="nucleotide sequence ID" value="NC_009465.1"/>
</dbReference>
<dbReference type="NCBIfam" id="TIGR02001">
    <property type="entry name" value="gcw_chp"/>
    <property type="match status" value="1"/>
</dbReference>
<dbReference type="Proteomes" id="UP000000247">
    <property type="component" value="Chromosome"/>
</dbReference>
<proteinExistence type="predicted"/>
<reference evidence="3" key="1">
    <citation type="journal article" date="2007" name="Curr. Biol.">
        <title>Reduced genome of the thioautotrophic intracellular symbiont in a deep-sea clam, Calyptogena okutanii.</title>
        <authorList>
            <person name="Kuwahara H."/>
            <person name="Yoshida T."/>
            <person name="Takaki Y."/>
            <person name="Shimamura S."/>
            <person name="Nishi S."/>
            <person name="Harada M."/>
            <person name="Matsuyama K."/>
            <person name="Takishita K."/>
            <person name="Kawato M."/>
            <person name="Uematsu K."/>
            <person name="Fujiwara Y."/>
            <person name="Sato T."/>
            <person name="Kato C."/>
            <person name="Kitagawa M."/>
            <person name="Kato I."/>
            <person name="Maruyama T."/>
        </authorList>
    </citation>
    <scope>NUCLEOTIDE SEQUENCE [LARGE SCALE GENOMIC DNA]</scope>
    <source>
        <strain evidence="3">HA</strain>
    </source>
</reference>
<evidence type="ECO:0000313" key="2">
    <source>
        <dbReference type="EMBL" id="BAF61397.1"/>
    </source>
</evidence>
<evidence type="ECO:0000313" key="3">
    <source>
        <dbReference type="Proteomes" id="UP000000247"/>
    </source>
</evidence>
<dbReference type="HOGENOM" id="CLU_074587_1_0_6"/>
<protein>
    <submittedName>
        <fullName evidence="2">Uncharacterized protein</fullName>
    </submittedName>
</protein>
<keyword evidence="1" id="KW-0732">Signal</keyword>
<keyword evidence="3" id="KW-1185">Reference proteome</keyword>
<gene>
    <name evidence="2" type="ordered locus">COSY_0268</name>
</gene>
<sequence length="220" mass="24623">MKKNIIILLLCLISIFNSVSLAEAKIQSAVSANITIANDYVWRGKTQTNDKKVVQIGLDYNVGNGAVLGIWSSNVLNGTEFDYYISYSGEVGDIDYEVGYIAYRYSEDAIVNRLNFDEVYIGGSYSDLGFTYYIGNGKKMLKVGNYVEASYNNSINDIDVSLTVGRYFEAVTGDSNDYNVYGISLERSYKGLDLTLRFVKNNSHNIFNEKNTVFSISKSF</sequence>
<organism evidence="2 3">
    <name type="scientific">Vesicomyosocius okutanii subsp. Calyptogena okutanii (strain HA)</name>
    <dbReference type="NCBI Taxonomy" id="412965"/>
    <lineage>
        <taxon>Bacteria</taxon>
        <taxon>Pseudomonadati</taxon>
        <taxon>Pseudomonadota</taxon>
        <taxon>Gammaproteobacteria</taxon>
        <taxon>Candidatus Pseudothioglobaceae</taxon>
        <taxon>Candidatus Vesicomyidisocius</taxon>
    </lineage>
</organism>
<dbReference type="STRING" id="412965.COSY_0268"/>
<feature type="signal peptide" evidence="1">
    <location>
        <begin position="1"/>
        <end position="22"/>
    </location>
</feature>
<dbReference type="OrthoDB" id="9793561at2"/>
<evidence type="ECO:0000256" key="1">
    <source>
        <dbReference type="SAM" id="SignalP"/>
    </source>
</evidence>
<dbReference type="InterPro" id="IPR010239">
    <property type="entry name" value="CHP02001"/>
</dbReference>
<dbReference type="eggNOG" id="ENOG502Z9NJ">
    <property type="taxonomic scope" value="Bacteria"/>
</dbReference>
<dbReference type="KEGG" id="vok:COSY_0268"/>